<accession>A0A1F6LR45</accession>
<dbReference type="CDD" id="cd06089">
    <property type="entry name" value="KOW_RPL26"/>
    <property type="match status" value="1"/>
</dbReference>
<dbReference type="PANTHER" id="PTHR12903">
    <property type="entry name" value="MITOCHONDRIAL RIBOSOMAL PROTEIN L24"/>
    <property type="match status" value="1"/>
</dbReference>
<evidence type="ECO:0000256" key="1">
    <source>
        <dbReference type="ARBA" id="ARBA00010618"/>
    </source>
</evidence>
<dbReference type="Pfam" id="PF00467">
    <property type="entry name" value="KOW"/>
    <property type="match status" value="1"/>
</dbReference>
<reference evidence="11 12" key="1">
    <citation type="journal article" date="2016" name="Nat. Commun.">
        <title>Thousands of microbial genomes shed light on interconnected biogeochemical processes in an aquifer system.</title>
        <authorList>
            <person name="Anantharaman K."/>
            <person name="Brown C.T."/>
            <person name="Hug L.A."/>
            <person name="Sharon I."/>
            <person name="Castelle C.J."/>
            <person name="Probst A.J."/>
            <person name="Thomas B.C."/>
            <person name="Singh A."/>
            <person name="Wilkins M.J."/>
            <person name="Karaoz U."/>
            <person name="Brodie E.L."/>
            <person name="Williams K.H."/>
            <person name="Hubbard S.S."/>
            <person name="Banfield J.F."/>
        </authorList>
    </citation>
    <scope>NUCLEOTIDE SEQUENCE [LARGE SCALE GENOMIC DNA]</scope>
</reference>
<evidence type="ECO:0000256" key="7">
    <source>
        <dbReference type="ARBA" id="ARBA00058688"/>
    </source>
</evidence>
<gene>
    <name evidence="8" type="primary">rplX</name>
    <name evidence="11" type="ORF">A2848_01230</name>
</gene>
<evidence type="ECO:0000259" key="10">
    <source>
        <dbReference type="SMART" id="SM00739"/>
    </source>
</evidence>
<keyword evidence="5 8" id="KW-0687">Ribonucleoprotein</keyword>
<evidence type="ECO:0000256" key="3">
    <source>
        <dbReference type="ARBA" id="ARBA00022884"/>
    </source>
</evidence>
<evidence type="ECO:0000256" key="6">
    <source>
        <dbReference type="ARBA" id="ARBA00035206"/>
    </source>
</evidence>
<evidence type="ECO:0000256" key="5">
    <source>
        <dbReference type="ARBA" id="ARBA00023274"/>
    </source>
</evidence>
<dbReference type="InterPro" id="IPR005825">
    <property type="entry name" value="Ribosomal_uL24_CS"/>
</dbReference>
<dbReference type="HAMAP" id="MF_01326_B">
    <property type="entry name" value="Ribosomal_uL24_B"/>
    <property type="match status" value="1"/>
</dbReference>
<sequence length="104" mass="11383">MALRKIKTGDTVMVIAGKDKGKTGKVMQVFPDANRLVVEGANFMKKHIKARGKAQKGQILQLSAPLHISNVMLIDPSNNKPTRVKFESRDGQKVRVATKTGTVI</sequence>
<dbReference type="SMART" id="SM00739">
    <property type="entry name" value="KOW"/>
    <property type="match status" value="1"/>
</dbReference>
<dbReference type="Proteomes" id="UP000176329">
    <property type="component" value="Unassembled WGS sequence"/>
</dbReference>
<dbReference type="PROSITE" id="PS01108">
    <property type="entry name" value="RIBOSOMAL_L24"/>
    <property type="match status" value="1"/>
</dbReference>
<dbReference type="NCBIfam" id="TIGR01079">
    <property type="entry name" value="rplX_bact"/>
    <property type="match status" value="1"/>
</dbReference>
<comment type="function">
    <text evidence="7 8">One of the proteins that surrounds the polypeptide exit tunnel on the outside of the subunit.</text>
</comment>
<dbReference type="FunFam" id="2.30.30.30:FF:000004">
    <property type="entry name" value="50S ribosomal protein L24"/>
    <property type="match status" value="1"/>
</dbReference>
<name>A0A1F6LR45_9BACT</name>
<dbReference type="GO" id="GO:0003735">
    <property type="term" value="F:structural constituent of ribosome"/>
    <property type="evidence" value="ECO:0007669"/>
    <property type="project" value="InterPro"/>
</dbReference>
<dbReference type="GO" id="GO:0005840">
    <property type="term" value="C:ribosome"/>
    <property type="evidence" value="ECO:0007669"/>
    <property type="project" value="UniProtKB-KW"/>
</dbReference>
<evidence type="ECO:0000256" key="8">
    <source>
        <dbReference type="HAMAP-Rule" id="MF_01326"/>
    </source>
</evidence>
<dbReference type="InterPro" id="IPR005824">
    <property type="entry name" value="KOW"/>
</dbReference>
<comment type="function">
    <text evidence="8">One of two assembly initiator proteins, it binds directly to the 5'-end of the 23S rRNA, where it nucleates assembly of the 50S subunit.</text>
</comment>
<comment type="similarity">
    <text evidence="1 8 9">Belongs to the universal ribosomal protein uL24 family.</text>
</comment>
<keyword evidence="2 8" id="KW-0699">rRNA-binding</keyword>
<evidence type="ECO:0000256" key="9">
    <source>
        <dbReference type="RuleBase" id="RU003477"/>
    </source>
</evidence>
<evidence type="ECO:0000313" key="11">
    <source>
        <dbReference type="EMBL" id="OGH61860.1"/>
    </source>
</evidence>
<dbReference type="Pfam" id="PF17136">
    <property type="entry name" value="ribosomal_L24"/>
    <property type="match status" value="1"/>
</dbReference>
<keyword evidence="3 8" id="KW-0694">RNA-binding</keyword>
<dbReference type="InterPro" id="IPR014722">
    <property type="entry name" value="Rib_uL2_dom2"/>
</dbReference>
<dbReference type="EMBL" id="MFPV01000033">
    <property type="protein sequence ID" value="OGH61860.1"/>
    <property type="molecule type" value="Genomic_DNA"/>
</dbReference>
<dbReference type="InterPro" id="IPR041988">
    <property type="entry name" value="Ribosomal_uL24_KOW"/>
</dbReference>
<dbReference type="AlphaFoldDB" id="A0A1F6LR45"/>
<comment type="caution">
    <text evidence="11">The sequence shown here is derived from an EMBL/GenBank/DDBJ whole genome shotgun (WGS) entry which is preliminary data.</text>
</comment>
<dbReference type="GO" id="GO:0019843">
    <property type="term" value="F:rRNA binding"/>
    <property type="evidence" value="ECO:0007669"/>
    <property type="project" value="UniProtKB-UniRule"/>
</dbReference>
<dbReference type="GO" id="GO:0006412">
    <property type="term" value="P:translation"/>
    <property type="evidence" value="ECO:0007669"/>
    <property type="project" value="UniProtKB-UniRule"/>
</dbReference>
<keyword evidence="4 8" id="KW-0689">Ribosomal protein</keyword>
<feature type="domain" description="KOW" evidence="10">
    <location>
        <begin position="5"/>
        <end position="32"/>
    </location>
</feature>
<proteinExistence type="inferred from homology"/>
<evidence type="ECO:0000256" key="4">
    <source>
        <dbReference type="ARBA" id="ARBA00022980"/>
    </source>
</evidence>
<dbReference type="GO" id="GO:1990904">
    <property type="term" value="C:ribonucleoprotein complex"/>
    <property type="evidence" value="ECO:0007669"/>
    <property type="project" value="UniProtKB-KW"/>
</dbReference>
<comment type="subunit">
    <text evidence="8">Part of the 50S ribosomal subunit.</text>
</comment>
<evidence type="ECO:0000313" key="12">
    <source>
        <dbReference type="Proteomes" id="UP000176329"/>
    </source>
</evidence>
<dbReference type="InterPro" id="IPR003256">
    <property type="entry name" value="Ribosomal_uL24"/>
</dbReference>
<evidence type="ECO:0000256" key="2">
    <source>
        <dbReference type="ARBA" id="ARBA00022730"/>
    </source>
</evidence>
<organism evidence="11 12">
    <name type="scientific">Candidatus Magasanikbacteria bacterium RIFCSPHIGHO2_01_FULL_50_8</name>
    <dbReference type="NCBI Taxonomy" id="1798674"/>
    <lineage>
        <taxon>Bacteria</taxon>
        <taxon>Candidatus Magasanikiibacteriota</taxon>
    </lineage>
</organism>
<dbReference type="InterPro" id="IPR008991">
    <property type="entry name" value="Translation_prot_SH3-like_sf"/>
</dbReference>
<dbReference type="Gene3D" id="2.30.30.30">
    <property type="match status" value="1"/>
</dbReference>
<protein>
    <recommendedName>
        <fullName evidence="6 8">Large ribosomal subunit protein uL24</fullName>
    </recommendedName>
</protein>
<dbReference type="InterPro" id="IPR057264">
    <property type="entry name" value="Ribosomal_uL24_C"/>
</dbReference>
<dbReference type="SUPFAM" id="SSF50104">
    <property type="entry name" value="Translation proteins SH3-like domain"/>
    <property type="match status" value="1"/>
</dbReference>